<evidence type="ECO:0000256" key="4">
    <source>
        <dbReference type="ARBA" id="ARBA00020963"/>
    </source>
</evidence>
<dbReference type="SUPFAM" id="SSF89028">
    <property type="entry name" value="Cobalamin adenosyltransferase-like"/>
    <property type="match status" value="1"/>
</dbReference>
<dbReference type="RefSeq" id="WP_377789972.1">
    <property type="nucleotide sequence ID" value="NZ_JBHLYQ010000097.1"/>
</dbReference>
<keyword evidence="8 14" id="KW-0067">ATP-binding</keyword>
<evidence type="ECO:0000256" key="10">
    <source>
        <dbReference type="ARBA" id="ARBA00033334"/>
    </source>
</evidence>
<keyword evidence="7 14" id="KW-0547">Nucleotide-binding</keyword>
<evidence type="ECO:0000313" key="18">
    <source>
        <dbReference type="Proteomes" id="UP001589788"/>
    </source>
</evidence>
<evidence type="ECO:0000256" key="13">
    <source>
        <dbReference type="ARBA" id="ARBA00048692"/>
    </source>
</evidence>
<comment type="caution">
    <text evidence="17">The sequence shown here is derived from an EMBL/GenBank/DDBJ whole genome shotgun (WGS) entry which is preliminary data.</text>
</comment>
<dbReference type="PANTHER" id="PTHR12213:SF0">
    <property type="entry name" value="CORRINOID ADENOSYLTRANSFERASE MMAB"/>
    <property type="match status" value="1"/>
</dbReference>
<comment type="catalytic activity">
    <reaction evidence="13 14">
        <text>2 cob(II)alamin + reduced [electron-transfer flavoprotein] + 2 ATP = 2 adenosylcob(III)alamin + 2 triphosphate + oxidized [electron-transfer flavoprotein] + 3 H(+)</text>
        <dbReference type="Rhea" id="RHEA:28671"/>
        <dbReference type="Rhea" id="RHEA-COMP:10685"/>
        <dbReference type="Rhea" id="RHEA-COMP:10686"/>
        <dbReference type="ChEBI" id="CHEBI:15378"/>
        <dbReference type="ChEBI" id="CHEBI:16304"/>
        <dbReference type="ChEBI" id="CHEBI:18036"/>
        <dbReference type="ChEBI" id="CHEBI:18408"/>
        <dbReference type="ChEBI" id="CHEBI:30616"/>
        <dbReference type="ChEBI" id="CHEBI:57692"/>
        <dbReference type="ChEBI" id="CHEBI:58307"/>
        <dbReference type="EC" id="2.5.1.17"/>
    </reaction>
</comment>
<evidence type="ECO:0000256" key="3">
    <source>
        <dbReference type="ARBA" id="ARBA00012454"/>
    </source>
</evidence>
<evidence type="ECO:0000256" key="15">
    <source>
        <dbReference type="SAM" id="MobiDB-lite"/>
    </source>
</evidence>
<protein>
    <recommendedName>
        <fullName evidence="4 14">Corrinoid adenosyltransferase</fullName>
        <ecNumber evidence="3 14">2.5.1.17</ecNumber>
    </recommendedName>
    <alternativeName>
        <fullName evidence="9 14">Cob(II)alamin adenosyltransferase</fullName>
    </alternativeName>
    <alternativeName>
        <fullName evidence="11 14">Cob(II)yrinic acid a,c-diamide adenosyltransferase</fullName>
    </alternativeName>
    <alternativeName>
        <fullName evidence="10 14">Cobinamide/cobalamin adenosyltransferase</fullName>
    </alternativeName>
</protein>
<dbReference type="InterPro" id="IPR029499">
    <property type="entry name" value="PduO-typ"/>
</dbReference>
<comment type="similarity">
    <text evidence="2 14">Belongs to the Cob(I)alamin adenosyltransferase family.</text>
</comment>
<dbReference type="Pfam" id="PF01923">
    <property type="entry name" value="Cob_adeno_trans"/>
    <property type="match status" value="1"/>
</dbReference>
<evidence type="ECO:0000313" key="17">
    <source>
        <dbReference type="EMBL" id="MFC0082398.1"/>
    </source>
</evidence>
<dbReference type="GO" id="GO:0008817">
    <property type="term" value="F:corrinoid adenosyltransferase activity"/>
    <property type="evidence" value="ECO:0007669"/>
    <property type="project" value="UniProtKB-EC"/>
</dbReference>
<dbReference type="EMBL" id="JBHLYQ010000097">
    <property type="protein sequence ID" value="MFC0082398.1"/>
    <property type="molecule type" value="Genomic_DNA"/>
</dbReference>
<comment type="pathway">
    <text evidence="1 14">Cofactor biosynthesis; adenosylcobalamin biosynthesis; adenosylcobalamin from cob(II)yrinate a,c-diamide: step 2/7.</text>
</comment>
<evidence type="ECO:0000256" key="2">
    <source>
        <dbReference type="ARBA" id="ARBA00007487"/>
    </source>
</evidence>
<sequence length="215" mass="22570">MVRIYTRTGDDGTTGLLYGGRVPKWSAAIEANGAVDEAQAAIGVARAEVAGSALDELLLGVERDLWVLMAEVATEPEHRAKLAARDQLVTPAMVEALEARIDEVLAQTALPAAFVVPGATRASALLDLARTVVRRAERQVMAHLPAPDSLAGRYLNRLSDLLWALARAAEGEDHPLARQVAPRVGAARDSAGGPSGELSGPVGPSGEEREEEEGA</sequence>
<evidence type="ECO:0000256" key="1">
    <source>
        <dbReference type="ARBA" id="ARBA00005121"/>
    </source>
</evidence>
<keyword evidence="5 14" id="KW-0169">Cobalamin biosynthesis</keyword>
<keyword evidence="18" id="KW-1185">Reference proteome</keyword>
<evidence type="ECO:0000256" key="14">
    <source>
        <dbReference type="RuleBase" id="RU366026"/>
    </source>
</evidence>
<comment type="catalytic activity">
    <reaction evidence="12 14">
        <text>2 cob(II)yrinate a,c diamide + reduced [electron-transfer flavoprotein] + 2 ATP = 2 adenosylcob(III)yrinate a,c-diamide + 2 triphosphate + oxidized [electron-transfer flavoprotein] + 3 H(+)</text>
        <dbReference type="Rhea" id="RHEA:11528"/>
        <dbReference type="Rhea" id="RHEA-COMP:10685"/>
        <dbReference type="Rhea" id="RHEA-COMP:10686"/>
        <dbReference type="ChEBI" id="CHEBI:15378"/>
        <dbReference type="ChEBI" id="CHEBI:18036"/>
        <dbReference type="ChEBI" id="CHEBI:30616"/>
        <dbReference type="ChEBI" id="CHEBI:57692"/>
        <dbReference type="ChEBI" id="CHEBI:58307"/>
        <dbReference type="ChEBI" id="CHEBI:58503"/>
        <dbReference type="ChEBI" id="CHEBI:58537"/>
        <dbReference type="EC" id="2.5.1.17"/>
    </reaction>
</comment>
<evidence type="ECO:0000256" key="11">
    <source>
        <dbReference type="ARBA" id="ARBA00033354"/>
    </source>
</evidence>
<feature type="region of interest" description="Disordered" evidence="15">
    <location>
        <begin position="173"/>
        <end position="215"/>
    </location>
</feature>
<name>A0ABV6C3Y6_9ACTN</name>
<evidence type="ECO:0000259" key="16">
    <source>
        <dbReference type="Pfam" id="PF01923"/>
    </source>
</evidence>
<accession>A0ABV6C3Y6</accession>
<dbReference type="InterPro" id="IPR016030">
    <property type="entry name" value="CblAdoTrfase-like"/>
</dbReference>
<dbReference type="EC" id="2.5.1.17" evidence="3 14"/>
<evidence type="ECO:0000256" key="8">
    <source>
        <dbReference type="ARBA" id="ARBA00022840"/>
    </source>
</evidence>
<organism evidence="17 18">
    <name type="scientific">Aciditerrimonas ferrireducens</name>
    <dbReference type="NCBI Taxonomy" id="667306"/>
    <lineage>
        <taxon>Bacteria</taxon>
        <taxon>Bacillati</taxon>
        <taxon>Actinomycetota</taxon>
        <taxon>Acidimicrobiia</taxon>
        <taxon>Acidimicrobiales</taxon>
        <taxon>Acidimicrobiaceae</taxon>
        <taxon>Aciditerrimonas</taxon>
    </lineage>
</organism>
<dbReference type="NCBIfam" id="TIGR00636">
    <property type="entry name" value="PduO_Nterm"/>
    <property type="match status" value="1"/>
</dbReference>
<evidence type="ECO:0000256" key="5">
    <source>
        <dbReference type="ARBA" id="ARBA00022573"/>
    </source>
</evidence>
<dbReference type="Gene3D" id="1.20.1200.10">
    <property type="entry name" value="Cobalamin adenosyltransferase-like"/>
    <property type="match status" value="1"/>
</dbReference>
<dbReference type="PANTHER" id="PTHR12213">
    <property type="entry name" value="CORRINOID ADENOSYLTRANSFERASE"/>
    <property type="match status" value="1"/>
</dbReference>
<feature type="domain" description="Cobalamin adenosyltransferase-like" evidence="16">
    <location>
        <begin position="4"/>
        <end position="168"/>
    </location>
</feature>
<evidence type="ECO:0000256" key="7">
    <source>
        <dbReference type="ARBA" id="ARBA00022741"/>
    </source>
</evidence>
<dbReference type="InterPro" id="IPR036451">
    <property type="entry name" value="CblAdoTrfase-like_sf"/>
</dbReference>
<evidence type="ECO:0000256" key="6">
    <source>
        <dbReference type="ARBA" id="ARBA00022679"/>
    </source>
</evidence>
<keyword evidence="6 14" id="KW-0808">Transferase</keyword>
<dbReference type="Proteomes" id="UP001589788">
    <property type="component" value="Unassembled WGS sequence"/>
</dbReference>
<evidence type="ECO:0000256" key="12">
    <source>
        <dbReference type="ARBA" id="ARBA00048555"/>
    </source>
</evidence>
<evidence type="ECO:0000256" key="9">
    <source>
        <dbReference type="ARBA" id="ARBA00031529"/>
    </source>
</evidence>
<reference evidence="17 18" key="1">
    <citation type="submission" date="2024-09" db="EMBL/GenBank/DDBJ databases">
        <authorList>
            <person name="Sun Q."/>
            <person name="Mori K."/>
        </authorList>
    </citation>
    <scope>NUCLEOTIDE SEQUENCE [LARGE SCALE GENOMIC DNA]</scope>
    <source>
        <strain evidence="17 18">JCM 15389</strain>
    </source>
</reference>
<gene>
    <name evidence="17" type="ORF">ACFFRE_09615</name>
</gene>
<proteinExistence type="inferred from homology"/>